<proteinExistence type="inferred from homology"/>
<dbReference type="EMBL" id="JBHUEE010000003">
    <property type="protein sequence ID" value="MFD1717684.1"/>
    <property type="molecule type" value="Genomic_DNA"/>
</dbReference>
<sequence length="282" mass="30972">MSAGTVDFRVMLPGDVAIPQVGLGVFQVPPDEAQDVVERALEIGYRHIDTAAAYVNETGVGAAIRASGIPREELFVTSKLRNGDQGLDTARRAYEDSCRRLGVDALDLYLIHWPNPAAGLWQESWRALERLHREQAVRAVGVSNFLPHHLEELAGFAEQLPAVNQVEVHPTFQQRDVTAWCREHGVVVEAYSPLGQAADLQDETVGRIAAELSVTPAQVILRWHLHKGHVVIPKSVSTTRMASNADLTGFALDPDQIRALDALERGNRTGNDPNTFALSQIR</sequence>
<dbReference type="Pfam" id="PF00248">
    <property type="entry name" value="Aldo_ket_red"/>
    <property type="match status" value="1"/>
</dbReference>
<evidence type="ECO:0000313" key="5">
    <source>
        <dbReference type="EMBL" id="MFD1717684.1"/>
    </source>
</evidence>
<dbReference type="PANTHER" id="PTHR43827">
    <property type="entry name" value="2,5-DIKETO-D-GLUCONIC ACID REDUCTASE"/>
    <property type="match status" value="1"/>
</dbReference>
<dbReference type="InterPro" id="IPR036812">
    <property type="entry name" value="NAD(P)_OxRdtase_dom_sf"/>
</dbReference>
<name>A0ABW4L3P8_9MICO</name>
<dbReference type="PANTHER" id="PTHR43827:SF3">
    <property type="entry name" value="NADP-DEPENDENT OXIDOREDUCTASE DOMAIN-CONTAINING PROTEIN"/>
    <property type="match status" value="1"/>
</dbReference>
<dbReference type="SUPFAM" id="SSF51430">
    <property type="entry name" value="NAD(P)-linked oxidoreductase"/>
    <property type="match status" value="1"/>
</dbReference>
<dbReference type="RefSeq" id="WP_388004458.1">
    <property type="nucleotide sequence ID" value="NZ_JBHUEE010000003.1"/>
</dbReference>
<dbReference type="Proteomes" id="UP001597277">
    <property type="component" value="Unassembled WGS sequence"/>
</dbReference>
<gene>
    <name evidence="5" type="ORF">ACFSE6_07555</name>
</gene>
<keyword evidence="2" id="KW-0521">NADP</keyword>
<dbReference type="InterPro" id="IPR020471">
    <property type="entry name" value="AKR"/>
</dbReference>
<comment type="similarity">
    <text evidence="1">Belongs to the aldo/keto reductase family.</text>
</comment>
<dbReference type="CDD" id="cd19071">
    <property type="entry name" value="AKR_AKR1-5-like"/>
    <property type="match status" value="1"/>
</dbReference>
<accession>A0ABW4L3P8</accession>
<reference evidence="6" key="1">
    <citation type="journal article" date="2019" name="Int. J. Syst. Evol. Microbiol.">
        <title>The Global Catalogue of Microorganisms (GCM) 10K type strain sequencing project: providing services to taxonomists for standard genome sequencing and annotation.</title>
        <authorList>
            <consortium name="The Broad Institute Genomics Platform"/>
            <consortium name="The Broad Institute Genome Sequencing Center for Infectious Disease"/>
            <person name="Wu L."/>
            <person name="Ma J."/>
        </authorList>
    </citation>
    <scope>NUCLEOTIDE SEQUENCE [LARGE SCALE GENOMIC DNA]</scope>
    <source>
        <strain evidence="6">JCM 17130</strain>
    </source>
</reference>
<evidence type="ECO:0000256" key="2">
    <source>
        <dbReference type="ARBA" id="ARBA00022857"/>
    </source>
</evidence>
<dbReference type="PRINTS" id="PR00069">
    <property type="entry name" value="ALDKETRDTASE"/>
</dbReference>
<dbReference type="InterPro" id="IPR023210">
    <property type="entry name" value="NADP_OxRdtase_dom"/>
</dbReference>
<organism evidence="5 6">
    <name type="scientific">Georgenia deserti</name>
    <dbReference type="NCBI Taxonomy" id="2093781"/>
    <lineage>
        <taxon>Bacteria</taxon>
        <taxon>Bacillati</taxon>
        <taxon>Actinomycetota</taxon>
        <taxon>Actinomycetes</taxon>
        <taxon>Micrococcales</taxon>
        <taxon>Bogoriellaceae</taxon>
        <taxon>Georgenia</taxon>
    </lineage>
</organism>
<dbReference type="Gene3D" id="3.20.20.100">
    <property type="entry name" value="NADP-dependent oxidoreductase domain"/>
    <property type="match status" value="1"/>
</dbReference>
<comment type="caution">
    <text evidence="5">The sequence shown here is derived from an EMBL/GenBank/DDBJ whole genome shotgun (WGS) entry which is preliminary data.</text>
</comment>
<dbReference type="PIRSF" id="PIRSF000097">
    <property type="entry name" value="AKR"/>
    <property type="match status" value="1"/>
</dbReference>
<evidence type="ECO:0000259" key="4">
    <source>
        <dbReference type="Pfam" id="PF00248"/>
    </source>
</evidence>
<protein>
    <submittedName>
        <fullName evidence="5">Aldo/keto reductase</fullName>
    </submittedName>
</protein>
<keyword evidence="6" id="KW-1185">Reference proteome</keyword>
<dbReference type="PROSITE" id="PS00063">
    <property type="entry name" value="ALDOKETO_REDUCTASE_3"/>
    <property type="match status" value="1"/>
</dbReference>
<dbReference type="PROSITE" id="PS00062">
    <property type="entry name" value="ALDOKETO_REDUCTASE_2"/>
    <property type="match status" value="1"/>
</dbReference>
<evidence type="ECO:0000256" key="1">
    <source>
        <dbReference type="ARBA" id="ARBA00007905"/>
    </source>
</evidence>
<keyword evidence="3" id="KW-0560">Oxidoreductase</keyword>
<dbReference type="PROSITE" id="PS00798">
    <property type="entry name" value="ALDOKETO_REDUCTASE_1"/>
    <property type="match status" value="1"/>
</dbReference>
<dbReference type="InterPro" id="IPR018170">
    <property type="entry name" value="Aldo/ket_reductase_CS"/>
</dbReference>
<evidence type="ECO:0000313" key="6">
    <source>
        <dbReference type="Proteomes" id="UP001597277"/>
    </source>
</evidence>
<feature type="domain" description="NADP-dependent oxidoreductase" evidence="4">
    <location>
        <begin position="27"/>
        <end position="264"/>
    </location>
</feature>
<evidence type="ECO:0000256" key="3">
    <source>
        <dbReference type="ARBA" id="ARBA00023002"/>
    </source>
</evidence>